<keyword evidence="4 7" id="KW-0812">Transmembrane</keyword>
<sequence length="164" mass="19005">MRDWSRHVFIWPATLVVLLVTLFPLVYTLDLSFQNSRLVPPLPPKYIGFGNYIKLFGQERFWSVIGNTSIFVFVSVTLQYVLGFAIALALHSRVAGERLYRITFLLPMLMTPIAVALLWKTMFNQQFGPLNQVFTFFGYANPPFLTENIWSYGSLITVEVWQWT</sequence>
<comment type="caution">
    <text evidence="8">The sequence shown here is derived from an EMBL/GenBank/DDBJ whole genome shotgun (WGS) entry which is preliminary data.</text>
</comment>
<dbReference type="InterPro" id="IPR035906">
    <property type="entry name" value="MetI-like_sf"/>
</dbReference>
<feature type="transmembrane region" description="Helical" evidence="7">
    <location>
        <begin position="70"/>
        <end position="90"/>
    </location>
</feature>
<keyword evidence="5 7" id="KW-1133">Transmembrane helix</keyword>
<gene>
    <name evidence="8" type="ORF">CMN54_14555</name>
</gene>
<dbReference type="SUPFAM" id="SSF161098">
    <property type="entry name" value="MetI-like"/>
    <property type="match status" value="1"/>
</dbReference>
<proteinExistence type="predicted"/>
<evidence type="ECO:0000256" key="5">
    <source>
        <dbReference type="ARBA" id="ARBA00022989"/>
    </source>
</evidence>
<dbReference type="GO" id="GO:0005886">
    <property type="term" value="C:plasma membrane"/>
    <property type="evidence" value="ECO:0007669"/>
    <property type="project" value="UniProtKB-SubCell"/>
</dbReference>
<dbReference type="AlphaFoldDB" id="A0A2D6YN61"/>
<keyword evidence="2" id="KW-0813">Transport</keyword>
<feature type="non-terminal residue" evidence="8">
    <location>
        <position position="164"/>
    </location>
</feature>
<name>A0A2D6YN61_9DELT</name>
<evidence type="ECO:0000256" key="2">
    <source>
        <dbReference type="ARBA" id="ARBA00022448"/>
    </source>
</evidence>
<organism evidence="8 9">
    <name type="scientific">SAR324 cluster bacterium</name>
    <dbReference type="NCBI Taxonomy" id="2024889"/>
    <lineage>
        <taxon>Bacteria</taxon>
        <taxon>Deltaproteobacteria</taxon>
        <taxon>SAR324 cluster</taxon>
    </lineage>
</organism>
<evidence type="ECO:0000313" key="9">
    <source>
        <dbReference type="Proteomes" id="UP000226525"/>
    </source>
</evidence>
<evidence type="ECO:0000313" key="8">
    <source>
        <dbReference type="EMBL" id="MAH64631.1"/>
    </source>
</evidence>
<dbReference type="EMBL" id="NZEX01000177">
    <property type="protein sequence ID" value="MAH64631.1"/>
    <property type="molecule type" value="Genomic_DNA"/>
</dbReference>
<dbReference type="PANTHER" id="PTHR43005">
    <property type="entry name" value="BLR7065 PROTEIN"/>
    <property type="match status" value="1"/>
</dbReference>
<evidence type="ECO:0000256" key="3">
    <source>
        <dbReference type="ARBA" id="ARBA00022475"/>
    </source>
</evidence>
<evidence type="ECO:0000256" key="7">
    <source>
        <dbReference type="SAM" id="Phobius"/>
    </source>
</evidence>
<reference evidence="9" key="1">
    <citation type="submission" date="2017-09" db="EMBL/GenBank/DDBJ databases">
        <title>The Reconstruction of 2,631 Draft Metagenome-Assembled Genomes from the Global Oceans.</title>
        <authorList>
            <person name="Tully B.J."/>
            <person name="Graham E.D."/>
            <person name="Heidelberg J.F."/>
        </authorList>
    </citation>
    <scope>NUCLEOTIDE SEQUENCE [LARGE SCALE GENOMIC DNA]</scope>
</reference>
<evidence type="ECO:0000256" key="1">
    <source>
        <dbReference type="ARBA" id="ARBA00004651"/>
    </source>
</evidence>
<evidence type="ECO:0000256" key="4">
    <source>
        <dbReference type="ARBA" id="ARBA00022692"/>
    </source>
</evidence>
<dbReference type="PANTHER" id="PTHR43005:SF1">
    <property type="entry name" value="SPERMIDINE_PUTRESCINE TRANSPORT SYSTEM PERMEASE PROTEIN"/>
    <property type="match status" value="1"/>
</dbReference>
<feature type="transmembrane region" description="Helical" evidence="7">
    <location>
        <begin position="102"/>
        <end position="119"/>
    </location>
</feature>
<dbReference type="Gene3D" id="1.10.3720.10">
    <property type="entry name" value="MetI-like"/>
    <property type="match status" value="1"/>
</dbReference>
<dbReference type="Proteomes" id="UP000226525">
    <property type="component" value="Unassembled WGS sequence"/>
</dbReference>
<comment type="subcellular location">
    <subcellularLocation>
        <location evidence="1">Cell membrane</location>
        <topology evidence="1">Multi-pass membrane protein</topology>
    </subcellularLocation>
</comment>
<keyword evidence="6 7" id="KW-0472">Membrane</keyword>
<evidence type="ECO:0000256" key="6">
    <source>
        <dbReference type="ARBA" id="ARBA00023136"/>
    </source>
</evidence>
<keyword evidence="3" id="KW-1003">Cell membrane</keyword>
<accession>A0A2D6YN61</accession>
<protein>
    <submittedName>
        <fullName evidence="8">ABC transporter permease</fullName>
    </submittedName>
</protein>